<evidence type="ECO:0008006" key="3">
    <source>
        <dbReference type="Google" id="ProtNLM"/>
    </source>
</evidence>
<gene>
    <name evidence="1" type="ORF">GQ43DRAFT_440892</name>
</gene>
<dbReference type="EMBL" id="ML993990">
    <property type="protein sequence ID" value="KAF2201121.1"/>
    <property type="molecule type" value="Genomic_DNA"/>
</dbReference>
<proteinExistence type="predicted"/>
<reference evidence="1" key="1">
    <citation type="journal article" date="2020" name="Stud. Mycol.">
        <title>101 Dothideomycetes genomes: a test case for predicting lifestyles and emergence of pathogens.</title>
        <authorList>
            <person name="Haridas S."/>
            <person name="Albert R."/>
            <person name="Binder M."/>
            <person name="Bloem J."/>
            <person name="Labutti K."/>
            <person name="Salamov A."/>
            <person name="Andreopoulos B."/>
            <person name="Baker S."/>
            <person name="Barry K."/>
            <person name="Bills G."/>
            <person name="Bluhm B."/>
            <person name="Cannon C."/>
            <person name="Castanera R."/>
            <person name="Culley D."/>
            <person name="Daum C."/>
            <person name="Ezra D."/>
            <person name="Gonzalez J."/>
            <person name="Henrissat B."/>
            <person name="Kuo A."/>
            <person name="Liang C."/>
            <person name="Lipzen A."/>
            <person name="Lutzoni F."/>
            <person name="Magnuson J."/>
            <person name="Mondo S."/>
            <person name="Nolan M."/>
            <person name="Ohm R."/>
            <person name="Pangilinan J."/>
            <person name="Park H.-J."/>
            <person name="Ramirez L."/>
            <person name="Alfaro M."/>
            <person name="Sun H."/>
            <person name="Tritt A."/>
            <person name="Yoshinaga Y."/>
            <person name="Zwiers L.-H."/>
            <person name="Turgeon B."/>
            <person name="Goodwin S."/>
            <person name="Spatafora J."/>
            <person name="Crous P."/>
            <person name="Grigoriev I."/>
        </authorList>
    </citation>
    <scope>NUCLEOTIDE SEQUENCE</scope>
    <source>
        <strain evidence="1">ATCC 74209</strain>
    </source>
</reference>
<name>A0A9P4JKJ6_9PLEO</name>
<protein>
    <recommendedName>
        <fullName evidence="3">F-box domain-containing protein</fullName>
    </recommendedName>
</protein>
<sequence length="397" mass="46237">MSAFPLLRLPRELRDHIYDYVFAIPDTRCARSLRIERRHLTYFRPTAASILLILHQECLLLNQQVAAEALELLLKKHTVLFSCGPFVLNSFLSRIEQEPTGQGKKWLKSLKHVEMDWVTFPNMRFYPPRWNNSNSSDEDYDPDNATMLDEDYIWDYEGEGYDDNLYNSSTATVWPSYQQQGSSSQNQAAPGADPFGFASHNPFSNPLSEPTYDVRAQQDVYSALDYLVDTEVKPLFTFLSSKAFALSTMTLPLYFISQKWFQHRVVSRPDHVLPLKLRYWVNAVAHAVLLLCPPDPAMLPKLKELRIKYMPWDIWASMDPSENLQEICERGIWGRDDEVGYGEAFKAVWEELQKMNFRFGKHELDINVRYVKWEMDLDQSSRVGDELEVIIKRPRGF</sequence>
<dbReference type="OrthoDB" id="62952at2759"/>
<comment type="caution">
    <text evidence="1">The sequence shown here is derived from an EMBL/GenBank/DDBJ whole genome shotgun (WGS) entry which is preliminary data.</text>
</comment>
<keyword evidence="2" id="KW-1185">Reference proteome</keyword>
<accession>A0A9P4JKJ6</accession>
<organism evidence="1 2">
    <name type="scientific">Delitschia confertaspora ATCC 74209</name>
    <dbReference type="NCBI Taxonomy" id="1513339"/>
    <lineage>
        <taxon>Eukaryota</taxon>
        <taxon>Fungi</taxon>
        <taxon>Dikarya</taxon>
        <taxon>Ascomycota</taxon>
        <taxon>Pezizomycotina</taxon>
        <taxon>Dothideomycetes</taxon>
        <taxon>Pleosporomycetidae</taxon>
        <taxon>Pleosporales</taxon>
        <taxon>Delitschiaceae</taxon>
        <taxon>Delitschia</taxon>
    </lineage>
</organism>
<dbReference type="AlphaFoldDB" id="A0A9P4JKJ6"/>
<dbReference type="Proteomes" id="UP000799536">
    <property type="component" value="Unassembled WGS sequence"/>
</dbReference>
<evidence type="ECO:0000313" key="1">
    <source>
        <dbReference type="EMBL" id="KAF2201121.1"/>
    </source>
</evidence>
<evidence type="ECO:0000313" key="2">
    <source>
        <dbReference type="Proteomes" id="UP000799536"/>
    </source>
</evidence>